<dbReference type="AlphaFoldDB" id="A0A9W7DA27"/>
<organism evidence="1 2">
    <name type="scientific">Phytophthora fragariaefolia</name>
    <dbReference type="NCBI Taxonomy" id="1490495"/>
    <lineage>
        <taxon>Eukaryota</taxon>
        <taxon>Sar</taxon>
        <taxon>Stramenopiles</taxon>
        <taxon>Oomycota</taxon>
        <taxon>Peronosporomycetes</taxon>
        <taxon>Peronosporales</taxon>
        <taxon>Peronosporaceae</taxon>
        <taxon>Phytophthora</taxon>
    </lineage>
</organism>
<protein>
    <submittedName>
        <fullName evidence="1">Unnamed protein product</fullName>
    </submittedName>
</protein>
<evidence type="ECO:0000313" key="1">
    <source>
        <dbReference type="EMBL" id="GMF66788.1"/>
    </source>
</evidence>
<dbReference type="Proteomes" id="UP001165121">
    <property type="component" value="Unassembled WGS sequence"/>
</dbReference>
<gene>
    <name evidence="1" type="ORF">Pfra01_002830800</name>
</gene>
<proteinExistence type="predicted"/>
<name>A0A9W7DA27_9STRA</name>
<sequence>MLGTAAPKGLEVMSAVVPAGIAKRLRSRLRYAWPPSFPRVCYPVRTIGEAVELLTWVCAVVDGEHDCVHEAYAEERDIALSEAGDVVKRPC</sequence>
<keyword evidence="2" id="KW-1185">Reference proteome</keyword>
<comment type="caution">
    <text evidence="1">The sequence shown here is derived from an EMBL/GenBank/DDBJ whole genome shotgun (WGS) entry which is preliminary data.</text>
</comment>
<accession>A0A9W7DA27</accession>
<reference evidence="1" key="1">
    <citation type="submission" date="2023-04" db="EMBL/GenBank/DDBJ databases">
        <title>Phytophthora fragariaefolia NBRC 109709.</title>
        <authorList>
            <person name="Ichikawa N."/>
            <person name="Sato H."/>
            <person name="Tonouchi N."/>
        </authorList>
    </citation>
    <scope>NUCLEOTIDE SEQUENCE</scope>
    <source>
        <strain evidence="1">NBRC 109709</strain>
    </source>
</reference>
<evidence type="ECO:0000313" key="2">
    <source>
        <dbReference type="Proteomes" id="UP001165121"/>
    </source>
</evidence>
<dbReference type="EMBL" id="BSXT01008762">
    <property type="protein sequence ID" value="GMF66788.1"/>
    <property type="molecule type" value="Genomic_DNA"/>
</dbReference>